<accession>A0A1Y5SRC6</accession>
<feature type="transmembrane region" description="Helical" evidence="1">
    <location>
        <begin position="147"/>
        <end position="170"/>
    </location>
</feature>
<keyword evidence="1" id="KW-1133">Transmembrane helix</keyword>
<keyword evidence="1" id="KW-0472">Membrane</keyword>
<feature type="transmembrane region" description="Helical" evidence="1">
    <location>
        <begin position="255"/>
        <end position="275"/>
    </location>
</feature>
<protein>
    <submittedName>
        <fullName evidence="2">Uncharacterized protein</fullName>
    </submittedName>
</protein>
<keyword evidence="1" id="KW-0812">Transmembrane</keyword>
<proteinExistence type="predicted"/>
<dbReference type="Proteomes" id="UP000193623">
    <property type="component" value="Unassembled WGS sequence"/>
</dbReference>
<sequence>MSNVISLIASYAAFFGLLDAMLHKPVREKVSWYLFGFEGTDFPKMEQALVGGLVSFALPDNLWLRPIRLWMLSAISFVGALAMFSIILGGVPNLPNGENTNLVHKAISTLGLAVTLSIVAAFSMPLDLMSTLITRQIFCKKQRAWEIYPLCILLDIVLSLFLWFGFMALLSSLGFLDAPARPEGAPPVQMHNFAAAAPELGIKGMLVLGIGLGISSMFLLTLVQSIAFFVGGLARVASKMLRVNQWLALNSNIHQFPFTFLGILLGAVVLAVRSIHG</sequence>
<reference evidence="2 3" key="1">
    <citation type="submission" date="2017-03" db="EMBL/GenBank/DDBJ databases">
        <authorList>
            <person name="Afonso C.L."/>
            <person name="Miller P.J."/>
            <person name="Scott M.A."/>
            <person name="Spackman E."/>
            <person name="Goraichik I."/>
            <person name="Dimitrov K.M."/>
            <person name="Suarez D.L."/>
            <person name="Swayne D.E."/>
        </authorList>
    </citation>
    <scope>NUCLEOTIDE SEQUENCE [LARGE SCALE GENOMIC DNA]</scope>
    <source>
        <strain evidence="2 3">CECT 8397</strain>
    </source>
</reference>
<evidence type="ECO:0000313" key="2">
    <source>
        <dbReference type="EMBL" id="SLN46193.1"/>
    </source>
</evidence>
<gene>
    <name evidence="2" type="ORF">PSJ8397_02422</name>
</gene>
<dbReference type="AlphaFoldDB" id="A0A1Y5SRC6"/>
<feature type="transmembrane region" description="Helical" evidence="1">
    <location>
        <begin position="206"/>
        <end position="234"/>
    </location>
</feature>
<feature type="transmembrane region" description="Helical" evidence="1">
    <location>
        <begin position="69"/>
        <end position="91"/>
    </location>
</feature>
<dbReference type="RefSeq" id="WP_085864807.1">
    <property type="nucleotide sequence ID" value="NZ_FWFT01000003.1"/>
</dbReference>
<evidence type="ECO:0000313" key="3">
    <source>
        <dbReference type="Proteomes" id="UP000193623"/>
    </source>
</evidence>
<organism evidence="2 3">
    <name type="scientific">Pseudooctadecabacter jejudonensis</name>
    <dbReference type="NCBI Taxonomy" id="1391910"/>
    <lineage>
        <taxon>Bacteria</taxon>
        <taxon>Pseudomonadati</taxon>
        <taxon>Pseudomonadota</taxon>
        <taxon>Alphaproteobacteria</taxon>
        <taxon>Rhodobacterales</taxon>
        <taxon>Paracoccaceae</taxon>
        <taxon>Pseudooctadecabacter</taxon>
    </lineage>
</organism>
<keyword evidence="3" id="KW-1185">Reference proteome</keyword>
<dbReference type="EMBL" id="FWFT01000003">
    <property type="protein sequence ID" value="SLN46193.1"/>
    <property type="molecule type" value="Genomic_DNA"/>
</dbReference>
<name>A0A1Y5SRC6_9RHOB</name>
<feature type="transmembrane region" description="Helical" evidence="1">
    <location>
        <begin position="103"/>
        <end position="126"/>
    </location>
</feature>
<evidence type="ECO:0000256" key="1">
    <source>
        <dbReference type="SAM" id="Phobius"/>
    </source>
</evidence>